<comment type="caution">
    <text evidence="1">The sequence shown here is derived from an EMBL/GenBank/DDBJ whole genome shotgun (WGS) entry which is preliminary data.</text>
</comment>
<evidence type="ECO:0000313" key="1">
    <source>
        <dbReference type="EMBL" id="TKJ41436.1"/>
    </source>
</evidence>
<name>A0A532V2K1_UNCT6</name>
<reference evidence="1 2" key="1">
    <citation type="submission" date="2017-06" db="EMBL/GenBank/DDBJ databases">
        <title>Novel microbial phyla capable of carbon fixation and sulfur reduction in deep-sea sediments.</title>
        <authorList>
            <person name="Huang J."/>
            <person name="Baker B."/>
            <person name="Wang Y."/>
        </authorList>
    </citation>
    <scope>NUCLEOTIDE SEQUENCE [LARGE SCALE GENOMIC DNA]</scope>
    <source>
        <strain evidence="1">B3_TA06</strain>
    </source>
</reference>
<organism evidence="1 2">
    <name type="scientific">candidate division TA06 bacterium B3_TA06</name>
    <dbReference type="NCBI Taxonomy" id="2012487"/>
    <lineage>
        <taxon>Bacteria</taxon>
        <taxon>Bacteria division TA06</taxon>
    </lineage>
</organism>
<dbReference type="EMBL" id="NJBO01000013">
    <property type="protein sequence ID" value="TKJ41436.1"/>
    <property type="molecule type" value="Genomic_DNA"/>
</dbReference>
<sequence length="421" mass="48584">MLVVVRKWILILGIGISMWGCFSCAPHRTFTIPTIEGGRGFKTKDMCDGFIKSGIFKDYTDLMKIPFTFAVVDSLGNPCPFGNIILKFEDSTRVINTDNRGETKFYFDIETIELNPTIMAEDRAQRLKFGFTFATPLDTPEKREFQLVNLSELNRLEAEKDIVYYPAGYEEFSLQIKKYIPVMRIIIEERIGFAPEPFGIVITNEKEPILLPQNWVIEEGTEYNLFAFSIYDKEFARIYLSIVHEWTEITLNNNIKFGDDKVRWITDGIAEYVSYSFARRLTNDQRGETGISDDIKKELNNYERYVDEQIRNGEKIIKFNLLDWPLTSPTYPLPTKEADMLKLGLGYALAHYFWYGIEENFGGKAIPEFIDRISKVESPTGKECAGILTELTEDNILKRLKTFPLVNLKKAIKSVREKLDS</sequence>
<accession>A0A532V2K1</accession>
<evidence type="ECO:0000313" key="2">
    <source>
        <dbReference type="Proteomes" id="UP000317778"/>
    </source>
</evidence>
<protein>
    <submittedName>
        <fullName evidence="1">Uncharacterized protein</fullName>
    </submittedName>
</protein>
<gene>
    <name evidence="1" type="ORF">CEE36_08260</name>
</gene>
<dbReference type="AlphaFoldDB" id="A0A532V2K1"/>
<proteinExistence type="predicted"/>
<dbReference type="Proteomes" id="UP000317778">
    <property type="component" value="Unassembled WGS sequence"/>
</dbReference>